<accession>A0A2P6VCY7</accession>
<dbReference type="CDD" id="cd01898">
    <property type="entry name" value="Obg"/>
    <property type="match status" value="1"/>
</dbReference>
<dbReference type="Pfam" id="PF03255">
    <property type="entry name" value="ACCA"/>
    <property type="match status" value="1"/>
</dbReference>
<name>A0A2P6VCY7_9CHLO</name>
<dbReference type="InterPro" id="IPR029045">
    <property type="entry name" value="ClpP/crotonase-like_dom_sf"/>
</dbReference>
<dbReference type="OrthoDB" id="196847at2759"/>
<reference evidence="17 18" key="1">
    <citation type="journal article" date="2018" name="Plant J.">
        <title>Genome sequences of Chlorella sorokiniana UTEX 1602 and Micractinium conductrix SAG 241.80: implications to maltose excretion by a green alga.</title>
        <authorList>
            <person name="Arriola M.B."/>
            <person name="Velmurugan N."/>
            <person name="Zhang Y."/>
            <person name="Plunkett M.H."/>
            <person name="Hondzo H."/>
            <person name="Barney B.M."/>
        </authorList>
    </citation>
    <scope>NUCLEOTIDE SEQUENCE [LARGE SCALE GENOMIC DNA]</scope>
    <source>
        <strain evidence="17 18">SAG 241.80</strain>
    </source>
</reference>
<evidence type="ECO:0000259" key="14">
    <source>
        <dbReference type="PROSITE" id="PS50989"/>
    </source>
</evidence>
<evidence type="ECO:0000256" key="1">
    <source>
        <dbReference type="ARBA" id="ARBA00004956"/>
    </source>
</evidence>
<dbReference type="SUPFAM" id="SSF52096">
    <property type="entry name" value="ClpP/crotonase"/>
    <property type="match status" value="1"/>
</dbReference>
<dbReference type="InterPro" id="IPR031167">
    <property type="entry name" value="G_OBG"/>
</dbReference>
<keyword evidence="6" id="KW-0276">Fatty acid metabolism</keyword>
<feature type="region of interest" description="Disordered" evidence="13">
    <location>
        <begin position="35"/>
        <end position="59"/>
    </location>
</feature>
<dbReference type="GO" id="GO:0005524">
    <property type="term" value="F:ATP binding"/>
    <property type="evidence" value="ECO:0007669"/>
    <property type="project" value="UniProtKB-KW"/>
</dbReference>
<feature type="domain" description="Obg" evidence="16">
    <location>
        <begin position="525"/>
        <end position="786"/>
    </location>
</feature>
<feature type="region of interest" description="Disordered" evidence="13">
    <location>
        <begin position="748"/>
        <end position="767"/>
    </location>
</feature>
<evidence type="ECO:0000259" key="16">
    <source>
        <dbReference type="PROSITE" id="PS51883"/>
    </source>
</evidence>
<keyword evidence="4 17" id="KW-0808">Transferase</keyword>
<dbReference type="InterPro" id="IPR006169">
    <property type="entry name" value="GTP1_OBG_dom"/>
</dbReference>
<feature type="compositionally biased region" description="Low complexity" evidence="13">
    <location>
        <begin position="673"/>
        <end position="690"/>
    </location>
</feature>
<evidence type="ECO:0000256" key="9">
    <source>
        <dbReference type="ARBA" id="ARBA00023134"/>
    </source>
</evidence>
<feature type="compositionally biased region" description="Low complexity" evidence="13">
    <location>
        <begin position="958"/>
        <end position="973"/>
    </location>
</feature>
<dbReference type="InterPro" id="IPR001095">
    <property type="entry name" value="Acetyl_CoA_COase_a_su"/>
</dbReference>
<keyword evidence="8" id="KW-0443">Lipid metabolism</keyword>
<dbReference type="Gene3D" id="2.70.210.12">
    <property type="entry name" value="GTP1/OBG domain"/>
    <property type="match status" value="1"/>
</dbReference>
<dbReference type="Gene3D" id="3.40.50.300">
    <property type="entry name" value="P-loop containing nucleotide triphosphate hydrolases"/>
    <property type="match status" value="1"/>
</dbReference>
<feature type="compositionally biased region" description="Basic and acidic residues" evidence="13">
    <location>
        <begin position="513"/>
        <end position="524"/>
    </location>
</feature>
<dbReference type="GO" id="GO:2001295">
    <property type="term" value="P:malonyl-CoA biosynthetic process"/>
    <property type="evidence" value="ECO:0007669"/>
    <property type="project" value="UniProtKB-UniPathway"/>
</dbReference>
<dbReference type="GO" id="GO:0006633">
    <property type="term" value="P:fatty acid biosynthetic process"/>
    <property type="evidence" value="ECO:0007669"/>
    <property type="project" value="UniProtKB-KW"/>
</dbReference>
<evidence type="ECO:0000256" key="6">
    <source>
        <dbReference type="ARBA" id="ARBA00022832"/>
    </source>
</evidence>
<sequence length="1020" mass="107892">MVSLGLSSSVAGVRTGVVGGRSSLNVARAASRARPLRVAAAKGSTPPDVPKPRPGENRKTKAEWFQAILSKFGPVKEKASNTTVLDFEKPLVELDNRIKEVRQVAEENGVDVTSQIKELEERAKQLRKDTYSRLTPIQRLQVARHPNRPTFLDIALNISDKFVELHGDRGGLDDPAMVCGLGSIDGVSFMFIGHQKGRNTKENIYRNFGMPQPNGYRKALRFMRHADKFGFPIVTFVDTPGAYAGKNAEELGQGEAIAVNLREMFGFRVPIISVVIGEGGSGGALAIGCANRNLIMENSVYYVASPEACAAILWKSRDKAGTATEALRITPADLLKFGVMDESIPEPLGAAHSDPMAAFPAIKEAIMRNYRTYMGMTAEEVQLDRYKKFRGLGMFEEFLVAGGKNREAREALATAAGATTAAGTWAPTPDDAKFIEMMADMEDKWQQTLASKQEWVNKPEQPAGVARPGLLELAAAAVEARRQLAGGAGAVLDASSAAAAGKAAPNGSSELVKAAEPHSTTEHDRRYVDRMKLTAKAGRGGNGCASFYQGASRGGHLTADGGSGGDGGNVIIRAVGNMKSLAGLQQLYRAQGGVHGTKQRQVGRAGKDTVVRVPVGTVVHRFREGGEAEDGAASTAVGKQAGQQGAAAAAAAAAGAAEPELPQWLQRWRRPFSGAGNDGSSSDSSSGSSSDAEDAPVEGVEGWWDDAASGGGDATGAAQQEELRQEEGYELLADLVRSGQQVVVARGGAGGRGNAAQKARARPQPVTLERGQQGEVSRLLLELKLLADVGLVGLPNAGKSTLLRALTAATPRVGDYAFTTLAPQLGVIPPPSPNFDQIVVADIPGLIRGAHENRGLGHHFLRHIERTKALAFVLDCHSGSAGRPGPKAWEQLEMLQAELAAYSPRLAQLPALIVANKLDLLTAPARTLDALKRRTQMTIVPVSAKERATLMPRPPAPRSRGAPQDAAAAAAGAASGARRGPVYEWAPGLRPLHFRLALLLHQAGAGARSRAPSRAEYPPQ</sequence>
<dbReference type="EC" id="2.1.3.15" evidence="2"/>
<dbReference type="PROSITE" id="PS51710">
    <property type="entry name" value="G_OBG"/>
    <property type="match status" value="1"/>
</dbReference>
<dbReference type="HAMAP" id="MF_00823">
    <property type="entry name" value="AcetylCoA_CT_alpha"/>
    <property type="match status" value="1"/>
</dbReference>
<comment type="pathway">
    <text evidence="1">Lipid metabolism; malonyl-CoA biosynthesis; malonyl-CoA from acetyl-CoA: step 1/1.</text>
</comment>
<dbReference type="Pfam" id="PF01926">
    <property type="entry name" value="MMR_HSR1"/>
    <property type="match status" value="1"/>
</dbReference>
<proteinExistence type="inferred from homology"/>
<evidence type="ECO:0000256" key="4">
    <source>
        <dbReference type="ARBA" id="ARBA00022679"/>
    </source>
</evidence>
<feature type="region of interest" description="Disordered" evidence="13">
    <location>
        <begin position="948"/>
        <end position="973"/>
    </location>
</feature>
<evidence type="ECO:0000256" key="3">
    <source>
        <dbReference type="ARBA" id="ARBA00022516"/>
    </source>
</evidence>
<feature type="domain" description="OBG-type G" evidence="15">
    <location>
        <begin position="787"/>
        <end position="936"/>
    </location>
</feature>
<feature type="domain" description="CoA carboxyltransferase C-terminal" evidence="14">
    <location>
        <begin position="118"/>
        <end position="372"/>
    </location>
</feature>
<keyword evidence="3" id="KW-0444">Lipid biosynthesis</keyword>
<dbReference type="PROSITE" id="PS50989">
    <property type="entry name" value="COA_CT_CTER"/>
    <property type="match status" value="1"/>
</dbReference>
<dbReference type="GO" id="GO:0009317">
    <property type="term" value="C:acetyl-CoA carboxylase complex"/>
    <property type="evidence" value="ECO:0007669"/>
    <property type="project" value="InterPro"/>
</dbReference>
<keyword evidence="5" id="KW-0547">Nucleotide-binding</keyword>
<dbReference type="AlphaFoldDB" id="A0A2P6VCY7"/>
<dbReference type="NCBIfam" id="NF004344">
    <property type="entry name" value="PRK05724.1"/>
    <property type="match status" value="1"/>
</dbReference>
<evidence type="ECO:0000259" key="15">
    <source>
        <dbReference type="PROSITE" id="PS51710"/>
    </source>
</evidence>
<dbReference type="PANTHER" id="PTHR42853">
    <property type="entry name" value="ACETYL-COENZYME A CARBOXYLASE CARBOXYL TRANSFERASE SUBUNIT ALPHA"/>
    <property type="match status" value="1"/>
</dbReference>
<keyword evidence="7" id="KW-0067">ATP-binding</keyword>
<evidence type="ECO:0000256" key="10">
    <source>
        <dbReference type="ARBA" id="ARBA00023160"/>
    </source>
</evidence>
<dbReference type="GO" id="GO:0005525">
    <property type="term" value="F:GTP binding"/>
    <property type="evidence" value="ECO:0007669"/>
    <property type="project" value="UniProtKB-KW"/>
</dbReference>
<feature type="compositionally biased region" description="Basic and acidic residues" evidence="13">
    <location>
        <begin position="50"/>
        <end position="59"/>
    </location>
</feature>
<gene>
    <name evidence="17" type="ORF">C2E20_4682</name>
</gene>
<dbReference type="Gene3D" id="3.90.226.10">
    <property type="entry name" value="2-enoyl-CoA Hydratase, Chain A, domain 1"/>
    <property type="match status" value="1"/>
</dbReference>
<feature type="region of interest" description="Disordered" evidence="13">
    <location>
        <begin position="670"/>
        <end position="722"/>
    </location>
</feature>
<dbReference type="InterPro" id="IPR036726">
    <property type="entry name" value="GTP1_OBG_dom_sf"/>
</dbReference>
<dbReference type="EMBL" id="LHPF02000012">
    <property type="protein sequence ID" value="PSC71963.1"/>
    <property type="molecule type" value="Genomic_DNA"/>
</dbReference>
<dbReference type="PRINTS" id="PR01069">
    <property type="entry name" value="ACCCTRFRASEA"/>
</dbReference>
<evidence type="ECO:0000256" key="8">
    <source>
        <dbReference type="ARBA" id="ARBA00023098"/>
    </source>
</evidence>
<dbReference type="InterPro" id="IPR006073">
    <property type="entry name" value="GTP-bd"/>
</dbReference>
<dbReference type="Pfam" id="PF01018">
    <property type="entry name" value="GTP1_OBG"/>
    <property type="match status" value="2"/>
</dbReference>
<keyword evidence="9" id="KW-0342">GTP-binding</keyword>
<dbReference type="GO" id="GO:0042254">
    <property type="term" value="P:ribosome biogenesis"/>
    <property type="evidence" value="ECO:0007669"/>
    <property type="project" value="UniProtKB-UniRule"/>
</dbReference>
<dbReference type="UniPathway" id="UPA00655">
    <property type="reaction ID" value="UER00711"/>
</dbReference>
<evidence type="ECO:0000256" key="2">
    <source>
        <dbReference type="ARBA" id="ARBA00011883"/>
    </source>
</evidence>
<keyword evidence="10" id="KW-0275">Fatty acid biosynthesis</keyword>
<comment type="caution">
    <text evidence="17">The sequence shown here is derived from an EMBL/GenBank/DDBJ whole genome shotgun (WGS) entry which is preliminary data.</text>
</comment>
<dbReference type="SUPFAM" id="SSF52540">
    <property type="entry name" value="P-loop containing nucleoside triphosphate hydrolases"/>
    <property type="match status" value="1"/>
</dbReference>
<evidence type="ECO:0000313" key="18">
    <source>
        <dbReference type="Proteomes" id="UP000239649"/>
    </source>
</evidence>
<dbReference type="InterPro" id="IPR011763">
    <property type="entry name" value="COA_CT_C"/>
</dbReference>
<dbReference type="InterPro" id="IPR027417">
    <property type="entry name" value="P-loop_NTPase"/>
</dbReference>
<dbReference type="NCBIfam" id="NF041504">
    <property type="entry name" value="AccA_sub"/>
    <property type="match status" value="1"/>
</dbReference>
<keyword evidence="12" id="KW-0175">Coiled coil</keyword>
<dbReference type="STRING" id="554055.A0A2P6VCY7"/>
<evidence type="ECO:0000313" key="17">
    <source>
        <dbReference type="EMBL" id="PSC71963.1"/>
    </source>
</evidence>
<evidence type="ECO:0000256" key="7">
    <source>
        <dbReference type="ARBA" id="ARBA00022840"/>
    </source>
</evidence>
<evidence type="ECO:0000256" key="13">
    <source>
        <dbReference type="SAM" id="MobiDB-lite"/>
    </source>
</evidence>
<feature type="coiled-coil region" evidence="12">
    <location>
        <begin position="102"/>
        <end position="129"/>
    </location>
</feature>
<dbReference type="GO" id="GO:0016743">
    <property type="term" value="F:carboxyl- or carbamoyltransferase activity"/>
    <property type="evidence" value="ECO:0007669"/>
    <property type="project" value="InterPro"/>
</dbReference>
<evidence type="ECO:0000256" key="5">
    <source>
        <dbReference type="ARBA" id="ARBA00022741"/>
    </source>
</evidence>
<dbReference type="NCBIfam" id="TIGR00513">
    <property type="entry name" value="accA"/>
    <property type="match status" value="1"/>
</dbReference>
<evidence type="ECO:0000256" key="11">
    <source>
        <dbReference type="ARBA" id="ARBA00049152"/>
    </source>
</evidence>
<comment type="catalytic activity">
    <reaction evidence="11">
        <text>N(6)-carboxybiotinyl-L-lysyl-[protein] + acetyl-CoA = N(6)-biotinyl-L-lysyl-[protein] + malonyl-CoA</text>
        <dbReference type="Rhea" id="RHEA:54728"/>
        <dbReference type="Rhea" id="RHEA-COMP:10505"/>
        <dbReference type="Rhea" id="RHEA-COMP:10506"/>
        <dbReference type="ChEBI" id="CHEBI:57288"/>
        <dbReference type="ChEBI" id="CHEBI:57384"/>
        <dbReference type="ChEBI" id="CHEBI:83144"/>
        <dbReference type="ChEBI" id="CHEBI:83145"/>
        <dbReference type="EC" id="2.1.3.15"/>
    </reaction>
</comment>
<evidence type="ECO:0000256" key="12">
    <source>
        <dbReference type="SAM" id="Coils"/>
    </source>
</evidence>
<dbReference type="SUPFAM" id="SSF82051">
    <property type="entry name" value="Obg GTP-binding protein N-terminal domain"/>
    <property type="match status" value="1"/>
</dbReference>
<dbReference type="Proteomes" id="UP000239649">
    <property type="component" value="Unassembled WGS sequence"/>
</dbReference>
<keyword evidence="18" id="KW-1185">Reference proteome</keyword>
<organism evidence="17 18">
    <name type="scientific">Micractinium conductrix</name>
    <dbReference type="NCBI Taxonomy" id="554055"/>
    <lineage>
        <taxon>Eukaryota</taxon>
        <taxon>Viridiplantae</taxon>
        <taxon>Chlorophyta</taxon>
        <taxon>core chlorophytes</taxon>
        <taxon>Trebouxiophyceae</taxon>
        <taxon>Chlorellales</taxon>
        <taxon>Chlorellaceae</taxon>
        <taxon>Chlorella clade</taxon>
        <taxon>Micractinium</taxon>
    </lineage>
</organism>
<dbReference type="PANTHER" id="PTHR42853:SF3">
    <property type="entry name" value="ACETYL-COENZYME A CARBOXYLASE CARBOXYL TRANSFERASE SUBUNIT ALPHA, CHLOROPLASTIC"/>
    <property type="match status" value="1"/>
</dbReference>
<feature type="region of interest" description="Disordered" evidence="13">
    <location>
        <begin position="502"/>
        <end position="524"/>
    </location>
</feature>
<dbReference type="GO" id="GO:0003989">
    <property type="term" value="F:acetyl-CoA carboxylase activity"/>
    <property type="evidence" value="ECO:0007669"/>
    <property type="project" value="InterPro"/>
</dbReference>
<protein>
    <recommendedName>
        <fullName evidence="2">acetyl-CoA carboxytransferase</fullName>
        <ecNumber evidence="2">2.1.3.15</ecNumber>
    </recommendedName>
</protein>
<dbReference type="PROSITE" id="PS51883">
    <property type="entry name" value="OBG"/>
    <property type="match status" value="1"/>
</dbReference>